<evidence type="ECO:0000313" key="4">
    <source>
        <dbReference type="EMBL" id="EDW74185.1"/>
    </source>
</evidence>
<evidence type="ECO:0000259" key="3">
    <source>
        <dbReference type="SMART" id="SM00198"/>
    </source>
</evidence>
<evidence type="ECO:0000313" key="5">
    <source>
        <dbReference type="Proteomes" id="UP000007798"/>
    </source>
</evidence>
<dbReference type="SMART" id="SM00198">
    <property type="entry name" value="SCP"/>
    <property type="match status" value="1"/>
</dbReference>
<dbReference type="PhylomeDB" id="B4MPZ6"/>
<dbReference type="OrthoDB" id="337038at2759"/>
<dbReference type="InterPro" id="IPR014044">
    <property type="entry name" value="CAP_dom"/>
</dbReference>
<dbReference type="AlphaFoldDB" id="B4MPZ6"/>
<gene>
    <name evidence="4" type="primary">Dwil\GK21801</name>
    <name evidence="4" type="ORF">Dwil_GK21801</name>
</gene>
<dbReference type="PANTHER" id="PTHR10334">
    <property type="entry name" value="CYSTEINE-RICH SECRETORY PROTEIN-RELATED"/>
    <property type="match status" value="1"/>
</dbReference>
<dbReference type="HOGENOM" id="CLU_1074693_0_0_1"/>
<keyword evidence="2" id="KW-0964">Secreted</keyword>
<protein>
    <submittedName>
        <fullName evidence="4">GK21801</fullName>
    </submittedName>
</protein>
<dbReference type="EMBL" id="CH963849">
    <property type="protein sequence ID" value="EDW74185.1"/>
    <property type="molecule type" value="Genomic_DNA"/>
</dbReference>
<dbReference type="eggNOG" id="KOG3017">
    <property type="taxonomic scope" value="Eukaryota"/>
</dbReference>
<evidence type="ECO:0000256" key="2">
    <source>
        <dbReference type="ARBA" id="ARBA00022525"/>
    </source>
</evidence>
<name>B4MPZ6_DROWI</name>
<accession>B4MPZ6</accession>
<proteinExistence type="predicted"/>
<dbReference type="SUPFAM" id="SSF55797">
    <property type="entry name" value="PR-1-like"/>
    <property type="match status" value="2"/>
</dbReference>
<dbReference type="GO" id="GO:0005576">
    <property type="term" value="C:extracellular region"/>
    <property type="evidence" value="ECO:0007669"/>
    <property type="project" value="UniProtKB-SubCell"/>
</dbReference>
<dbReference type="InterPro" id="IPR035940">
    <property type="entry name" value="CAP_sf"/>
</dbReference>
<keyword evidence="5" id="KW-1185">Reference proteome</keyword>
<sequence>MLSEHNRLRKLHGSPDLQLVEVKQFDKIGAAAKIPGVFASVEEDILNEHNRLRKLHGSPDLQLVDVKELNLMSETAKAIAKSGENVPYERSTGEIFCKTLEKPVKCVQQWYDEIKDYDFNKPGFSDKTKCFTALIWKASTSLRIPGVFASVEEDILNEHNRLRKLHGSPDLQLADVKALNVMSIIVKAIAYSGQVLTYERSSGDIFCKTLEKPVKCVQQWYDEIKDYDFNKPGFSNKTKCFTALIWKASTTLSVGTAYK</sequence>
<dbReference type="Proteomes" id="UP000007798">
    <property type="component" value="Unassembled WGS sequence"/>
</dbReference>
<feature type="domain" description="SCP" evidence="3">
    <location>
        <begin position="40"/>
        <end position="163"/>
    </location>
</feature>
<dbReference type="InterPro" id="IPR001283">
    <property type="entry name" value="CRISP-related"/>
</dbReference>
<comment type="subcellular location">
    <subcellularLocation>
        <location evidence="1">Secreted</location>
    </subcellularLocation>
</comment>
<evidence type="ECO:0000256" key="1">
    <source>
        <dbReference type="ARBA" id="ARBA00004613"/>
    </source>
</evidence>
<dbReference type="Pfam" id="PF00188">
    <property type="entry name" value="CAP"/>
    <property type="match status" value="2"/>
</dbReference>
<reference evidence="4 5" key="1">
    <citation type="journal article" date="2007" name="Nature">
        <title>Evolution of genes and genomes on the Drosophila phylogeny.</title>
        <authorList>
            <consortium name="Drosophila 12 Genomes Consortium"/>
            <person name="Clark A.G."/>
            <person name="Eisen M.B."/>
            <person name="Smith D.R."/>
            <person name="Bergman C.M."/>
            <person name="Oliver B."/>
            <person name="Markow T.A."/>
            <person name="Kaufman T.C."/>
            <person name="Kellis M."/>
            <person name="Gelbart W."/>
            <person name="Iyer V.N."/>
            <person name="Pollard D.A."/>
            <person name="Sackton T.B."/>
            <person name="Larracuente A.M."/>
            <person name="Singh N.D."/>
            <person name="Abad J.P."/>
            <person name="Abt D.N."/>
            <person name="Adryan B."/>
            <person name="Aguade M."/>
            <person name="Akashi H."/>
            <person name="Anderson W.W."/>
            <person name="Aquadro C.F."/>
            <person name="Ardell D.H."/>
            <person name="Arguello R."/>
            <person name="Artieri C.G."/>
            <person name="Barbash D.A."/>
            <person name="Barker D."/>
            <person name="Barsanti P."/>
            <person name="Batterham P."/>
            <person name="Batzoglou S."/>
            <person name="Begun D."/>
            <person name="Bhutkar A."/>
            <person name="Blanco E."/>
            <person name="Bosak S.A."/>
            <person name="Bradley R.K."/>
            <person name="Brand A.D."/>
            <person name="Brent M.R."/>
            <person name="Brooks A.N."/>
            <person name="Brown R.H."/>
            <person name="Butlin R.K."/>
            <person name="Caggese C."/>
            <person name="Calvi B.R."/>
            <person name="Bernardo de Carvalho A."/>
            <person name="Caspi A."/>
            <person name="Castrezana S."/>
            <person name="Celniker S.E."/>
            <person name="Chang J.L."/>
            <person name="Chapple C."/>
            <person name="Chatterji S."/>
            <person name="Chinwalla A."/>
            <person name="Civetta A."/>
            <person name="Clifton S.W."/>
            <person name="Comeron J.M."/>
            <person name="Costello J.C."/>
            <person name="Coyne J.A."/>
            <person name="Daub J."/>
            <person name="David R.G."/>
            <person name="Delcher A.L."/>
            <person name="Delehaunty K."/>
            <person name="Do C.B."/>
            <person name="Ebling H."/>
            <person name="Edwards K."/>
            <person name="Eickbush T."/>
            <person name="Evans J.D."/>
            <person name="Filipski A."/>
            <person name="Findeiss S."/>
            <person name="Freyhult E."/>
            <person name="Fulton L."/>
            <person name="Fulton R."/>
            <person name="Garcia A.C."/>
            <person name="Gardiner A."/>
            <person name="Garfield D.A."/>
            <person name="Garvin B.E."/>
            <person name="Gibson G."/>
            <person name="Gilbert D."/>
            <person name="Gnerre S."/>
            <person name="Godfrey J."/>
            <person name="Good R."/>
            <person name="Gotea V."/>
            <person name="Gravely B."/>
            <person name="Greenberg A.J."/>
            <person name="Griffiths-Jones S."/>
            <person name="Gross S."/>
            <person name="Guigo R."/>
            <person name="Gustafson E.A."/>
            <person name="Haerty W."/>
            <person name="Hahn M.W."/>
            <person name="Halligan D.L."/>
            <person name="Halpern A.L."/>
            <person name="Halter G.M."/>
            <person name="Han M.V."/>
            <person name="Heger A."/>
            <person name="Hillier L."/>
            <person name="Hinrichs A.S."/>
            <person name="Holmes I."/>
            <person name="Hoskins R.A."/>
            <person name="Hubisz M.J."/>
            <person name="Hultmark D."/>
            <person name="Huntley M.A."/>
            <person name="Jaffe D.B."/>
            <person name="Jagadeeshan S."/>
            <person name="Jeck W.R."/>
            <person name="Johnson J."/>
            <person name="Jones C.D."/>
            <person name="Jordan W.C."/>
            <person name="Karpen G.H."/>
            <person name="Kataoka E."/>
            <person name="Keightley P.D."/>
            <person name="Kheradpour P."/>
            <person name="Kirkness E.F."/>
            <person name="Koerich L.B."/>
            <person name="Kristiansen K."/>
            <person name="Kudrna D."/>
            <person name="Kulathinal R.J."/>
            <person name="Kumar S."/>
            <person name="Kwok R."/>
            <person name="Lander E."/>
            <person name="Langley C.H."/>
            <person name="Lapoint R."/>
            <person name="Lazzaro B.P."/>
            <person name="Lee S.J."/>
            <person name="Levesque L."/>
            <person name="Li R."/>
            <person name="Lin C.F."/>
            <person name="Lin M.F."/>
            <person name="Lindblad-Toh K."/>
            <person name="Llopart A."/>
            <person name="Long M."/>
            <person name="Low L."/>
            <person name="Lozovsky E."/>
            <person name="Lu J."/>
            <person name="Luo M."/>
            <person name="Machado C.A."/>
            <person name="Makalowski W."/>
            <person name="Marzo M."/>
            <person name="Matsuda M."/>
            <person name="Matzkin L."/>
            <person name="McAllister B."/>
            <person name="McBride C.S."/>
            <person name="McKernan B."/>
            <person name="McKernan K."/>
            <person name="Mendez-Lago M."/>
            <person name="Minx P."/>
            <person name="Mollenhauer M.U."/>
            <person name="Montooth K."/>
            <person name="Mount S.M."/>
            <person name="Mu X."/>
            <person name="Myers E."/>
            <person name="Negre B."/>
            <person name="Newfeld S."/>
            <person name="Nielsen R."/>
            <person name="Noor M.A."/>
            <person name="O'Grady P."/>
            <person name="Pachter L."/>
            <person name="Papaceit M."/>
            <person name="Parisi M.J."/>
            <person name="Parisi M."/>
            <person name="Parts L."/>
            <person name="Pedersen J.S."/>
            <person name="Pesole G."/>
            <person name="Phillippy A.M."/>
            <person name="Ponting C.P."/>
            <person name="Pop M."/>
            <person name="Porcelli D."/>
            <person name="Powell J.R."/>
            <person name="Prohaska S."/>
            <person name="Pruitt K."/>
            <person name="Puig M."/>
            <person name="Quesneville H."/>
            <person name="Ram K.R."/>
            <person name="Rand D."/>
            <person name="Rasmussen M.D."/>
            <person name="Reed L.K."/>
            <person name="Reenan R."/>
            <person name="Reily A."/>
            <person name="Remington K.A."/>
            <person name="Rieger T.T."/>
            <person name="Ritchie M.G."/>
            <person name="Robin C."/>
            <person name="Rogers Y.H."/>
            <person name="Rohde C."/>
            <person name="Rozas J."/>
            <person name="Rubenfield M.J."/>
            <person name="Ruiz A."/>
            <person name="Russo S."/>
            <person name="Salzberg S.L."/>
            <person name="Sanchez-Gracia A."/>
            <person name="Saranga D.J."/>
            <person name="Sato H."/>
            <person name="Schaeffer S.W."/>
            <person name="Schatz M.C."/>
            <person name="Schlenke T."/>
            <person name="Schwartz R."/>
            <person name="Segarra C."/>
            <person name="Singh R.S."/>
            <person name="Sirot L."/>
            <person name="Sirota M."/>
            <person name="Sisneros N.B."/>
            <person name="Smith C.D."/>
            <person name="Smith T.F."/>
            <person name="Spieth J."/>
            <person name="Stage D.E."/>
            <person name="Stark A."/>
            <person name="Stephan W."/>
            <person name="Strausberg R.L."/>
            <person name="Strempel S."/>
            <person name="Sturgill D."/>
            <person name="Sutton G."/>
            <person name="Sutton G.G."/>
            <person name="Tao W."/>
            <person name="Teichmann S."/>
            <person name="Tobari Y.N."/>
            <person name="Tomimura Y."/>
            <person name="Tsolas J.M."/>
            <person name="Valente V.L."/>
            <person name="Venter E."/>
            <person name="Venter J.C."/>
            <person name="Vicario S."/>
            <person name="Vieira F.G."/>
            <person name="Vilella A.J."/>
            <person name="Villasante A."/>
            <person name="Walenz B."/>
            <person name="Wang J."/>
            <person name="Wasserman M."/>
            <person name="Watts T."/>
            <person name="Wilson D."/>
            <person name="Wilson R.K."/>
            <person name="Wing R.A."/>
            <person name="Wolfner M.F."/>
            <person name="Wong A."/>
            <person name="Wong G.K."/>
            <person name="Wu C.I."/>
            <person name="Wu G."/>
            <person name="Yamamoto D."/>
            <person name="Yang H.P."/>
            <person name="Yang S.P."/>
            <person name="Yorke J.A."/>
            <person name="Yoshida K."/>
            <person name="Zdobnov E."/>
            <person name="Zhang P."/>
            <person name="Zhang Y."/>
            <person name="Zimin A.V."/>
            <person name="Baldwin J."/>
            <person name="Abdouelleil A."/>
            <person name="Abdulkadir J."/>
            <person name="Abebe A."/>
            <person name="Abera B."/>
            <person name="Abreu J."/>
            <person name="Acer S.C."/>
            <person name="Aftuck L."/>
            <person name="Alexander A."/>
            <person name="An P."/>
            <person name="Anderson E."/>
            <person name="Anderson S."/>
            <person name="Arachi H."/>
            <person name="Azer M."/>
            <person name="Bachantsang P."/>
            <person name="Barry A."/>
            <person name="Bayul T."/>
            <person name="Berlin A."/>
            <person name="Bessette D."/>
            <person name="Bloom T."/>
            <person name="Blye J."/>
            <person name="Boguslavskiy L."/>
            <person name="Bonnet C."/>
            <person name="Boukhgalter B."/>
            <person name="Bourzgui I."/>
            <person name="Brown A."/>
            <person name="Cahill P."/>
            <person name="Channer S."/>
            <person name="Cheshatsang Y."/>
            <person name="Chuda L."/>
            <person name="Citroen M."/>
            <person name="Collymore A."/>
            <person name="Cooke P."/>
            <person name="Costello M."/>
            <person name="D'Aco K."/>
            <person name="Daza R."/>
            <person name="De Haan G."/>
            <person name="DeGray S."/>
            <person name="DeMaso C."/>
            <person name="Dhargay N."/>
            <person name="Dooley K."/>
            <person name="Dooley E."/>
            <person name="Doricent M."/>
            <person name="Dorje P."/>
            <person name="Dorjee K."/>
            <person name="Dupes A."/>
            <person name="Elong R."/>
            <person name="Falk J."/>
            <person name="Farina A."/>
            <person name="Faro S."/>
            <person name="Ferguson D."/>
            <person name="Fisher S."/>
            <person name="Foley C.D."/>
            <person name="Franke A."/>
            <person name="Friedrich D."/>
            <person name="Gadbois L."/>
            <person name="Gearin G."/>
            <person name="Gearin C.R."/>
            <person name="Giannoukos G."/>
            <person name="Goode T."/>
            <person name="Graham J."/>
            <person name="Grandbois E."/>
            <person name="Grewal S."/>
            <person name="Gyaltsen K."/>
            <person name="Hafez N."/>
            <person name="Hagos B."/>
            <person name="Hall J."/>
            <person name="Henson C."/>
            <person name="Hollinger A."/>
            <person name="Honan T."/>
            <person name="Huard M.D."/>
            <person name="Hughes L."/>
            <person name="Hurhula B."/>
            <person name="Husby M.E."/>
            <person name="Kamat A."/>
            <person name="Kanga B."/>
            <person name="Kashin S."/>
            <person name="Khazanovich D."/>
            <person name="Kisner P."/>
            <person name="Lance K."/>
            <person name="Lara M."/>
            <person name="Lee W."/>
            <person name="Lennon N."/>
            <person name="Letendre F."/>
            <person name="LeVine R."/>
            <person name="Lipovsky A."/>
            <person name="Liu X."/>
            <person name="Liu J."/>
            <person name="Liu S."/>
            <person name="Lokyitsang T."/>
            <person name="Lokyitsang Y."/>
            <person name="Lubonja R."/>
            <person name="Lui A."/>
            <person name="MacDonald P."/>
            <person name="Magnisalis V."/>
            <person name="Maru K."/>
            <person name="Matthews C."/>
            <person name="McCusker W."/>
            <person name="McDonough S."/>
            <person name="Mehta T."/>
            <person name="Meldrim J."/>
            <person name="Meneus L."/>
            <person name="Mihai O."/>
            <person name="Mihalev A."/>
            <person name="Mihova T."/>
            <person name="Mittelman R."/>
            <person name="Mlenga V."/>
            <person name="Montmayeur A."/>
            <person name="Mulrain L."/>
            <person name="Navidi A."/>
            <person name="Naylor J."/>
            <person name="Negash T."/>
            <person name="Nguyen T."/>
            <person name="Nguyen N."/>
            <person name="Nicol R."/>
            <person name="Norbu C."/>
            <person name="Norbu N."/>
            <person name="Novod N."/>
            <person name="O'Neill B."/>
            <person name="Osman S."/>
            <person name="Markiewicz E."/>
            <person name="Oyono O.L."/>
            <person name="Patti C."/>
            <person name="Phunkhang P."/>
            <person name="Pierre F."/>
            <person name="Priest M."/>
            <person name="Raghuraman S."/>
            <person name="Rege F."/>
            <person name="Reyes R."/>
            <person name="Rise C."/>
            <person name="Rogov P."/>
            <person name="Ross K."/>
            <person name="Ryan E."/>
            <person name="Settipalli S."/>
            <person name="Shea T."/>
            <person name="Sherpa N."/>
            <person name="Shi L."/>
            <person name="Shih D."/>
            <person name="Sparrow T."/>
            <person name="Spaulding J."/>
            <person name="Stalker J."/>
            <person name="Stange-Thomann N."/>
            <person name="Stavropoulos S."/>
            <person name="Stone C."/>
            <person name="Strader C."/>
            <person name="Tesfaye S."/>
            <person name="Thomson T."/>
            <person name="Thoulutsang Y."/>
            <person name="Thoulutsang D."/>
            <person name="Topham K."/>
            <person name="Topping I."/>
            <person name="Tsamla T."/>
            <person name="Vassiliev H."/>
            <person name="Vo A."/>
            <person name="Wangchuk T."/>
            <person name="Wangdi T."/>
            <person name="Weiand M."/>
            <person name="Wilkinson J."/>
            <person name="Wilson A."/>
            <person name="Yadav S."/>
            <person name="Young G."/>
            <person name="Yu Q."/>
            <person name="Zembek L."/>
            <person name="Zhong D."/>
            <person name="Zimmer A."/>
            <person name="Zwirko Z."/>
            <person name="Jaffe D.B."/>
            <person name="Alvarez P."/>
            <person name="Brockman W."/>
            <person name="Butler J."/>
            <person name="Chin C."/>
            <person name="Gnerre S."/>
            <person name="Grabherr M."/>
            <person name="Kleber M."/>
            <person name="Mauceli E."/>
            <person name="MacCallum I."/>
        </authorList>
    </citation>
    <scope>NUCLEOTIDE SEQUENCE [LARGE SCALE GENOMIC DNA]</scope>
    <source>
        <strain evidence="5">Tucson 14030-0811.24</strain>
    </source>
</reference>
<dbReference type="SMR" id="B4MPZ6"/>
<organism evidence="5">
    <name type="scientific">Drosophila willistoni</name>
    <name type="common">Fruit fly</name>
    <dbReference type="NCBI Taxonomy" id="7260"/>
    <lineage>
        <taxon>Eukaryota</taxon>
        <taxon>Metazoa</taxon>
        <taxon>Ecdysozoa</taxon>
        <taxon>Arthropoda</taxon>
        <taxon>Hexapoda</taxon>
        <taxon>Insecta</taxon>
        <taxon>Pterygota</taxon>
        <taxon>Neoptera</taxon>
        <taxon>Endopterygota</taxon>
        <taxon>Diptera</taxon>
        <taxon>Brachycera</taxon>
        <taxon>Muscomorpha</taxon>
        <taxon>Ephydroidea</taxon>
        <taxon>Drosophilidae</taxon>
        <taxon>Drosophila</taxon>
        <taxon>Sophophora</taxon>
    </lineage>
</organism>
<dbReference type="Gene3D" id="3.40.33.10">
    <property type="entry name" value="CAP"/>
    <property type="match status" value="2"/>
</dbReference>
<dbReference type="InParanoid" id="B4MPZ6"/>